<dbReference type="Proteomes" id="UP000807025">
    <property type="component" value="Unassembled WGS sequence"/>
</dbReference>
<evidence type="ECO:0000313" key="2">
    <source>
        <dbReference type="Proteomes" id="UP000807025"/>
    </source>
</evidence>
<comment type="caution">
    <text evidence="1">The sequence shown here is derived from an EMBL/GenBank/DDBJ whole genome shotgun (WGS) entry which is preliminary data.</text>
</comment>
<dbReference type="AlphaFoldDB" id="A0A9P6D6P9"/>
<evidence type="ECO:0000313" key="1">
    <source>
        <dbReference type="EMBL" id="KAF9493237.1"/>
    </source>
</evidence>
<gene>
    <name evidence="1" type="ORF">BDN71DRAFT_1432689</name>
</gene>
<name>A0A9P6D6P9_PLEER</name>
<organism evidence="1 2">
    <name type="scientific">Pleurotus eryngii</name>
    <name type="common">Boletus of the steppes</name>
    <dbReference type="NCBI Taxonomy" id="5323"/>
    <lineage>
        <taxon>Eukaryota</taxon>
        <taxon>Fungi</taxon>
        <taxon>Dikarya</taxon>
        <taxon>Basidiomycota</taxon>
        <taxon>Agaricomycotina</taxon>
        <taxon>Agaricomycetes</taxon>
        <taxon>Agaricomycetidae</taxon>
        <taxon>Agaricales</taxon>
        <taxon>Pleurotineae</taxon>
        <taxon>Pleurotaceae</taxon>
        <taxon>Pleurotus</taxon>
    </lineage>
</organism>
<accession>A0A9P6D6P9</accession>
<protein>
    <submittedName>
        <fullName evidence="1">Uncharacterized protein</fullName>
    </submittedName>
</protein>
<keyword evidence="2" id="KW-1185">Reference proteome</keyword>
<dbReference type="OrthoDB" id="2369050at2759"/>
<reference evidence="1" key="1">
    <citation type="submission" date="2020-11" db="EMBL/GenBank/DDBJ databases">
        <authorList>
            <consortium name="DOE Joint Genome Institute"/>
            <person name="Ahrendt S."/>
            <person name="Riley R."/>
            <person name="Andreopoulos W."/>
            <person name="Labutti K."/>
            <person name="Pangilinan J."/>
            <person name="Ruiz-Duenas F.J."/>
            <person name="Barrasa J.M."/>
            <person name="Sanchez-Garcia M."/>
            <person name="Camarero S."/>
            <person name="Miyauchi S."/>
            <person name="Serrano A."/>
            <person name="Linde D."/>
            <person name="Babiker R."/>
            <person name="Drula E."/>
            <person name="Ayuso-Fernandez I."/>
            <person name="Pacheco R."/>
            <person name="Padilla G."/>
            <person name="Ferreira P."/>
            <person name="Barriuso J."/>
            <person name="Kellner H."/>
            <person name="Castanera R."/>
            <person name="Alfaro M."/>
            <person name="Ramirez L."/>
            <person name="Pisabarro A.G."/>
            <person name="Kuo A."/>
            <person name="Tritt A."/>
            <person name="Lipzen A."/>
            <person name="He G."/>
            <person name="Yan M."/>
            <person name="Ng V."/>
            <person name="Cullen D."/>
            <person name="Martin F."/>
            <person name="Rosso M.-N."/>
            <person name="Henrissat B."/>
            <person name="Hibbett D."/>
            <person name="Martinez A.T."/>
            <person name="Grigoriev I.V."/>
        </authorList>
    </citation>
    <scope>NUCLEOTIDE SEQUENCE</scope>
    <source>
        <strain evidence="1">ATCC 90797</strain>
    </source>
</reference>
<dbReference type="EMBL" id="MU154589">
    <property type="protein sequence ID" value="KAF9493237.1"/>
    <property type="molecule type" value="Genomic_DNA"/>
</dbReference>
<sequence length="158" mass="18187">MGVQAKIEQSALNRLPTMGEGDIDTSLLWDWFTKAKNFLQHKAIPPKDMVKTVAYRMSSVHAIHWLAAAGPLLDRMDWDTYKEQMRGNCPFMDFALEVMGKNNLLAGTPSFMNDDFLRDVMEAGMEPDLAQECHHENANAFLDFRPWLDEVKRLNKQR</sequence>
<proteinExistence type="predicted"/>